<name>A0A1I4DUW5_9RHOB</name>
<proteinExistence type="predicted"/>
<sequence length="73" mass="8315">MQIRDRQRPPHGQTILQVQKTIRLRPTQINGNEGAQGSEHGRNHKVRRSMPIVEGLDIDENFLTHLDSAFDGC</sequence>
<organism evidence="1 2">
    <name type="scientific">Shimia haliotis</name>
    <dbReference type="NCBI Taxonomy" id="1280847"/>
    <lineage>
        <taxon>Bacteria</taxon>
        <taxon>Pseudomonadati</taxon>
        <taxon>Pseudomonadota</taxon>
        <taxon>Alphaproteobacteria</taxon>
        <taxon>Rhodobacterales</taxon>
        <taxon>Roseobacteraceae</taxon>
    </lineage>
</organism>
<evidence type="ECO:0000313" key="1">
    <source>
        <dbReference type="EMBL" id="SFK96470.1"/>
    </source>
</evidence>
<dbReference type="AlphaFoldDB" id="A0A1I4DUW5"/>
<reference evidence="2" key="1">
    <citation type="submission" date="2016-10" db="EMBL/GenBank/DDBJ databases">
        <authorList>
            <person name="Varghese N."/>
            <person name="Submissions S."/>
        </authorList>
    </citation>
    <scope>NUCLEOTIDE SEQUENCE [LARGE SCALE GENOMIC DNA]</scope>
    <source>
        <strain evidence="2">DSM 28453</strain>
    </source>
</reference>
<accession>A0A1I4DUW5</accession>
<dbReference type="Proteomes" id="UP000198851">
    <property type="component" value="Unassembled WGS sequence"/>
</dbReference>
<dbReference type="EMBL" id="FOSZ01000003">
    <property type="protein sequence ID" value="SFK96470.1"/>
    <property type="molecule type" value="Genomic_DNA"/>
</dbReference>
<evidence type="ECO:0000313" key="2">
    <source>
        <dbReference type="Proteomes" id="UP000198851"/>
    </source>
</evidence>
<gene>
    <name evidence="1" type="ORF">SAMN04488036_103405</name>
</gene>
<keyword evidence="2" id="KW-1185">Reference proteome</keyword>
<protein>
    <submittedName>
        <fullName evidence="1">Uncharacterized protein</fullName>
    </submittedName>
</protein>
<dbReference type="STRING" id="1280847.SAMN04488036_103405"/>